<evidence type="ECO:0000256" key="4">
    <source>
        <dbReference type="ARBA" id="ARBA00013061"/>
    </source>
</evidence>
<keyword evidence="8" id="KW-0067">ATP-binding</keyword>
<accession>A0A7X3LRW5</accession>
<dbReference type="GO" id="GO:0006096">
    <property type="term" value="P:glycolytic process"/>
    <property type="evidence" value="ECO:0007669"/>
    <property type="project" value="InterPro"/>
</dbReference>
<dbReference type="AlphaFoldDB" id="A0A7X3LRW5"/>
<evidence type="ECO:0000256" key="2">
    <source>
        <dbReference type="ARBA" id="ARBA00008982"/>
    </source>
</evidence>
<dbReference type="InterPro" id="IPR015824">
    <property type="entry name" value="Phosphoglycerate_kinase_N"/>
</dbReference>
<dbReference type="PANTHER" id="PTHR11406:SF23">
    <property type="entry name" value="PHOSPHOGLYCERATE KINASE 1, CHLOROPLASTIC-RELATED"/>
    <property type="match status" value="1"/>
</dbReference>
<evidence type="ECO:0000256" key="1">
    <source>
        <dbReference type="ARBA" id="ARBA00000642"/>
    </source>
</evidence>
<organism evidence="10 11">
    <name type="scientific">Stappia sediminis</name>
    <dbReference type="NCBI Taxonomy" id="2692190"/>
    <lineage>
        <taxon>Bacteria</taxon>
        <taxon>Pseudomonadati</taxon>
        <taxon>Pseudomonadota</taxon>
        <taxon>Alphaproteobacteria</taxon>
        <taxon>Hyphomicrobiales</taxon>
        <taxon>Stappiaceae</taxon>
        <taxon>Stappia</taxon>
    </lineage>
</organism>
<dbReference type="PANTHER" id="PTHR11406">
    <property type="entry name" value="PHOSPHOGLYCERATE KINASE"/>
    <property type="match status" value="1"/>
</dbReference>
<dbReference type="Proteomes" id="UP000433101">
    <property type="component" value="Unassembled WGS sequence"/>
</dbReference>
<dbReference type="GO" id="GO:0004618">
    <property type="term" value="F:phosphoglycerate kinase activity"/>
    <property type="evidence" value="ECO:0007669"/>
    <property type="project" value="UniProtKB-EC"/>
</dbReference>
<dbReference type="Gene3D" id="3.40.50.1260">
    <property type="entry name" value="Phosphoglycerate kinase, N-terminal domain"/>
    <property type="match status" value="1"/>
</dbReference>
<evidence type="ECO:0000256" key="5">
    <source>
        <dbReference type="ARBA" id="ARBA00022679"/>
    </source>
</evidence>
<keyword evidence="7 9" id="KW-0418">Kinase</keyword>
<dbReference type="GO" id="GO:0005829">
    <property type="term" value="C:cytosol"/>
    <property type="evidence" value="ECO:0007669"/>
    <property type="project" value="TreeGrafter"/>
</dbReference>
<dbReference type="InterPro" id="IPR036043">
    <property type="entry name" value="Phosphoglycerate_kinase_sf"/>
</dbReference>
<proteinExistence type="inferred from homology"/>
<evidence type="ECO:0000313" key="10">
    <source>
        <dbReference type="EMBL" id="MXN63980.1"/>
    </source>
</evidence>
<name>A0A7X3LRW5_9HYPH</name>
<evidence type="ECO:0000256" key="8">
    <source>
        <dbReference type="ARBA" id="ARBA00022840"/>
    </source>
</evidence>
<sequence length="221" mass="23471">MNIQDTSALAGAVDEKLVANTSGPFAVDAAKMGSGLTARYPDIRQAQVRHKTVLVRADLDVPLDGGVVADAGAIERFAPTVVGLIERGAKVIVMAHLGMPQGEPNPTLSTFPIAVALGEVLERGVQFIPDCVGETAERVTGNLPDGGIAFLENLRFHKGETENSRAFALMLSVHGDIFVNDAPFCSQWVQASTNKIAEILPPFAGPNMVAKQKKSQILEEN</sequence>
<keyword evidence="6" id="KW-0547">Nucleotide-binding</keyword>
<comment type="catalytic activity">
    <reaction evidence="1 9">
        <text>(2R)-3-phosphoglycerate + ATP = (2R)-3-phospho-glyceroyl phosphate + ADP</text>
        <dbReference type="Rhea" id="RHEA:14801"/>
        <dbReference type="ChEBI" id="CHEBI:30616"/>
        <dbReference type="ChEBI" id="CHEBI:57604"/>
        <dbReference type="ChEBI" id="CHEBI:58272"/>
        <dbReference type="ChEBI" id="CHEBI:456216"/>
        <dbReference type="EC" id="2.7.2.3"/>
    </reaction>
</comment>
<dbReference type="EMBL" id="WUMV01000002">
    <property type="protein sequence ID" value="MXN63980.1"/>
    <property type="molecule type" value="Genomic_DNA"/>
</dbReference>
<evidence type="ECO:0000313" key="11">
    <source>
        <dbReference type="Proteomes" id="UP000433101"/>
    </source>
</evidence>
<reference evidence="10 11" key="1">
    <citation type="submission" date="2019-12" db="EMBL/GenBank/DDBJ databases">
        <authorList>
            <person name="Li M."/>
        </authorList>
    </citation>
    <scope>NUCLEOTIDE SEQUENCE [LARGE SCALE GENOMIC DNA]</scope>
    <source>
        <strain evidence="10 11">GBMRC 2046</strain>
    </source>
</reference>
<dbReference type="PRINTS" id="PR00477">
    <property type="entry name" value="PHGLYCKINASE"/>
</dbReference>
<keyword evidence="5 9" id="KW-0808">Transferase</keyword>
<dbReference type="EC" id="2.7.2.3" evidence="4 9"/>
<gene>
    <name evidence="10" type="primary">pgk</name>
    <name evidence="10" type="ORF">GR183_03605</name>
</gene>
<dbReference type="GO" id="GO:0043531">
    <property type="term" value="F:ADP binding"/>
    <property type="evidence" value="ECO:0007669"/>
    <property type="project" value="TreeGrafter"/>
</dbReference>
<evidence type="ECO:0000256" key="3">
    <source>
        <dbReference type="ARBA" id="ARBA00011245"/>
    </source>
</evidence>
<evidence type="ECO:0000256" key="6">
    <source>
        <dbReference type="ARBA" id="ARBA00022741"/>
    </source>
</evidence>
<comment type="caution">
    <text evidence="10">The sequence shown here is derived from an EMBL/GenBank/DDBJ whole genome shotgun (WGS) entry which is preliminary data.</text>
</comment>
<dbReference type="SUPFAM" id="SSF53748">
    <property type="entry name" value="Phosphoglycerate kinase"/>
    <property type="match status" value="1"/>
</dbReference>
<dbReference type="GO" id="GO:0006094">
    <property type="term" value="P:gluconeogenesis"/>
    <property type="evidence" value="ECO:0007669"/>
    <property type="project" value="TreeGrafter"/>
</dbReference>
<dbReference type="InterPro" id="IPR001576">
    <property type="entry name" value="Phosphoglycerate_kinase"/>
</dbReference>
<comment type="similarity">
    <text evidence="2 9">Belongs to the phosphoglycerate kinase family.</text>
</comment>
<protein>
    <recommendedName>
        <fullName evidence="4 9">Phosphoglycerate kinase</fullName>
        <ecNumber evidence="4 9">2.7.2.3</ecNumber>
    </recommendedName>
</protein>
<dbReference type="Pfam" id="PF00162">
    <property type="entry name" value="PGK"/>
    <property type="match status" value="1"/>
</dbReference>
<evidence type="ECO:0000256" key="9">
    <source>
        <dbReference type="RuleBase" id="RU000532"/>
    </source>
</evidence>
<evidence type="ECO:0000256" key="7">
    <source>
        <dbReference type="ARBA" id="ARBA00022777"/>
    </source>
</evidence>
<dbReference type="RefSeq" id="WP_160774248.1">
    <property type="nucleotide sequence ID" value="NZ_WUMV01000002.1"/>
</dbReference>
<dbReference type="GO" id="GO:0005524">
    <property type="term" value="F:ATP binding"/>
    <property type="evidence" value="ECO:0007669"/>
    <property type="project" value="UniProtKB-KW"/>
</dbReference>
<comment type="subunit">
    <text evidence="3">Monomer.</text>
</comment>
<keyword evidence="11" id="KW-1185">Reference proteome</keyword>